<proteinExistence type="predicted"/>
<organism evidence="2 3">
    <name type="scientific">Diplocarpon coronariae</name>
    <dbReference type="NCBI Taxonomy" id="2795749"/>
    <lineage>
        <taxon>Eukaryota</taxon>
        <taxon>Fungi</taxon>
        <taxon>Dikarya</taxon>
        <taxon>Ascomycota</taxon>
        <taxon>Pezizomycotina</taxon>
        <taxon>Leotiomycetes</taxon>
        <taxon>Helotiales</taxon>
        <taxon>Drepanopezizaceae</taxon>
        <taxon>Diplocarpon</taxon>
    </lineage>
</organism>
<dbReference type="EMBL" id="MZNU01000177">
    <property type="protein sequence ID" value="OWP03294.1"/>
    <property type="molecule type" value="Genomic_DNA"/>
</dbReference>
<comment type="caution">
    <text evidence="2">The sequence shown here is derived from an EMBL/GenBank/DDBJ whole genome shotgun (WGS) entry which is preliminary data.</text>
</comment>
<keyword evidence="3" id="KW-1185">Reference proteome</keyword>
<feature type="region of interest" description="Disordered" evidence="1">
    <location>
        <begin position="38"/>
        <end position="58"/>
    </location>
</feature>
<feature type="compositionally biased region" description="Low complexity" evidence="1">
    <location>
        <begin position="238"/>
        <end position="248"/>
    </location>
</feature>
<feature type="compositionally biased region" description="Low complexity" evidence="1">
    <location>
        <begin position="171"/>
        <end position="182"/>
    </location>
</feature>
<dbReference type="AlphaFoldDB" id="A0A218Z6G5"/>
<evidence type="ECO:0000313" key="2">
    <source>
        <dbReference type="EMBL" id="OWP03294.1"/>
    </source>
</evidence>
<dbReference type="STRING" id="503106.A0A218Z6G5"/>
<sequence>MVRSSSEAVESSDKVSIATALALTAALSSRVPCRPAIAELKPRWKSKPKSKSKTQKQPVGEIFTPVEYMGSSLKANVALSMHSEMIATRSALSLSGAQAYPTSARSAKLKHEASTPTPELAARRPLPQVLATAPAASPAFKSRVLTPGLLKQANPYEDDMSIDKEEEKESPNVNPNENVAANRWKSADKHQANKKSSSSYEDGYPCEGHDHHKASQKNYPRKCGSGPPRFSSKSRGNISTAASQTSSIAEDDISSQKIKSKTSADPPHQKHTYQQTQRRSTNQRPPDSKAQVYTSPAAEVPTGLLPRMPRPKFRCAPLADPPPPPTEIESSPSPL</sequence>
<dbReference type="Proteomes" id="UP000242519">
    <property type="component" value="Unassembled WGS sequence"/>
</dbReference>
<name>A0A218Z6G5_9HELO</name>
<dbReference type="InParanoid" id="A0A218Z6G5"/>
<feature type="region of interest" description="Disordered" evidence="1">
    <location>
        <begin position="104"/>
        <end position="127"/>
    </location>
</feature>
<feature type="compositionally biased region" description="Polar residues" evidence="1">
    <location>
        <begin position="272"/>
        <end position="285"/>
    </location>
</feature>
<reference evidence="2 3" key="1">
    <citation type="submission" date="2017-04" db="EMBL/GenBank/DDBJ databases">
        <title>Draft genome sequence of Marssonina coronaria NL1: causal agent of apple blotch.</title>
        <authorList>
            <person name="Cheng Q."/>
        </authorList>
    </citation>
    <scope>NUCLEOTIDE SEQUENCE [LARGE SCALE GENOMIC DNA]</scope>
    <source>
        <strain evidence="2 3">NL1</strain>
    </source>
</reference>
<accession>A0A218Z6G5</accession>
<evidence type="ECO:0000256" key="1">
    <source>
        <dbReference type="SAM" id="MobiDB-lite"/>
    </source>
</evidence>
<protein>
    <submittedName>
        <fullName evidence="2">Uncharacterized protein</fullName>
    </submittedName>
</protein>
<feature type="region of interest" description="Disordered" evidence="1">
    <location>
        <begin position="162"/>
        <end position="335"/>
    </location>
</feature>
<gene>
    <name evidence="2" type="ORF">B2J93_3026</name>
</gene>
<evidence type="ECO:0000313" key="3">
    <source>
        <dbReference type="Proteomes" id="UP000242519"/>
    </source>
</evidence>
<dbReference type="OrthoDB" id="9972196at2759"/>
<feature type="compositionally biased region" description="Basic residues" evidence="1">
    <location>
        <begin position="43"/>
        <end position="54"/>
    </location>
</feature>